<evidence type="ECO:0008006" key="3">
    <source>
        <dbReference type="Google" id="ProtNLM"/>
    </source>
</evidence>
<protein>
    <recommendedName>
        <fullName evidence="3">Essential protein Yae1 N-terminal domain-containing protein</fullName>
    </recommendedName>
</protein>
<proteinExistence type="predicted"/>
<evidence type="ECO:0000313" key="2">
    <source>
        <dbReference type="Proteomes" id="UP001187531"/>
    </source>
</evidence>
<dbReference type="PANTHER" id="PTHR28532">
    <property type="entry name" value="GEO13458P1"/>
    <property type="match status" value="1"/>
</dbReference>
<dbReference type="Proteomes" id="UP001187531">
    <property type="component" value="Unassembled WGS sequence"/>
</dbReference>
<keyword evidence="2" id="KW-1185">Reference proteome</keyword>
<dbReference type="EMBL" id="JAVRJZ010000015">
    <property type="protein sequence ID" value="KAK2712854.1"/>
    <property type="molecule type" value="Genomic_DNA"/>
</dbReference>
<dbReference type="AlphaFoldDB" id="A0AA88HSJ5"/>
<gene>
    <name evidence="1" type="ORF">QYM36_011524</name>
</gene>
<sequence>MASELEDFDDAFNAALFSEELVRQKGYVEGFHDGEAEGKLAGEKIGLVHGFDIGAEFGYYKGVASVCLSQDSSQSAKKVASDIVALLDKVNVLEFTEESEVLTLVRSKFKKLSVFMGFKCVSTSNSSDRDF</sequence>
<comment type="caution">
    <text evidence="1">The sequence shown here is derived from an EMBL/GenBank/DDBJ whole genome shotgun (WGS) entry which is preliminary data.</text>
</comment>
<dbReference type="PANTHER" id="PTHR28532:SF1">
    <property type="entry name" value="ORAL CANCER OVEREXPRESSED 1"/>
    <property type="match status" value="1"/>
</dbReference>
<name>A0AA88HSJ5_ARTSF</name>
<reference evidence="1" key="1">
    <citation type="submission" date="2023-07" db="EMBL/GenBank/DDBJ databases">
        <title>Chromosome-level genome assembly of Artemia franciscana.</title>
        <authorList>
            <person name="Jo E."/>
        </authorList>
    </citation>
    <scope>NUCLEOTIDE SEQUENCE</scope>
    <source>
        <tissue evidence="1">Whole body</tissue>
    </source>
</reference>
<evidence type="ECO:0000313" key="1">
    <source>
        <dbReference type="EMBL" id="KAK2712854.1"/>
    </source>
</evidence>
<dbReference type="InterPro" id="IPR052436">
    <property type="entry name" value="LTO1_adapter"/>
</dbReference>
<organism evidence="1 2">
    <name type="scientific">Artemia franciscana</name>
    <name type="common">Brine shrimp</name>
    <name type="synonym">Artemia sanfranciscana</name>
    <dbReference type="NCBI Taxonomy" id="6661"/>
    <lineage>
        <taxon>Eukaryota</taxon>
        <taxon>Metazoa</taxon>
        <taxon>Ecdysozoa</taxon>
        <taxon>Arthropoda</taxon>
        <taxon>Crustacea</taxon>
        <taxon>Branchiopoda</taxon>
        <taxon>Anostraca</taxon>
        <taxon>Artemiidae</taxon>
        <taxon>Artemia</taxon>
    </lineage>
</organism>
<accession>A0AA88HSJ5</accession>